<organism evidence="7 8">
    <name type="scientific">Penicillium chermesinum</name>
    <dbReference type="NCBI Taxonomy" id="63820"/>
    <lineage>
        <taxon>Eukaryota</taxon>
        <taxon>Fungi</taxon>
        <taxon>Dikarya</taxon>
        <taxon>Ascomycota</taxon>
        <taxon>Pezizomycotina</taxon>
        <taxon>Eurotiomycetes</taxon>
        <taxon>Eurotiomycetidae</taxon>
        <taxon>Eurotiales</taxon>
        <taxon>Aspergillaceae</taxon>
        <taxon>Penicillium</taxon>
    </lineage>
</organism>
<reference evidence="7" key="1">
    <citation type="submission" date="2022-11" db="EMBL/GenBank/DDBJ databases">
        <authorList>
            <person name="Petersen C."/>
        </authorList>
    </citation>
    <scope>NUCLEOTIDE SEQUENCE</scope>
    <source>
        <strain evidence="7">IBT 19713</strain>
    </source>
</reference>
<dbReference type="GO" id="GO:0005737">
    <property type="term" value="C:cytoplasm"/>
    <property type="evidence" value="ECO:0007669"/>
    <property type="project" value="TreeGrafter"/>
</dbReference>
<accession>A0A9W9PNS2</accession>
<dbReference type="RefSeq" id="XP_058335998.1">
    <property type="nucleotide sequence ID" value="XM_058469967.1"/>
</dbReference>
<dbReference type="InterPro" id="IPR016161">
    <property type="entry name" value="Ald_DH/histidinol_DH"/>
</dbReference>
<evidence type="ECO:0000256" key="2">
    <source>
        <dbReference type="ARBA" id="ARBA00022746"/>
    </source>
</evidence>
<evidence type="ECO:0000313" key="8">
    <source>
        <dbReference type="Proteomes" id="UP001150941"/>
    </source>
</evidence>
<dbReference type="SUPFAM" id="SSF53720">
    <property type="entry name" value="ALDH-like"/>
    <property type="match status" value="1"/>
</dbReference>
<evidence type="ECO:0000256" key="5">
    <source>
        <dbReference type="PIRSR" id="PIRSR036492-1"/>
    </source>
</evidence>
<dbReference type="PROSITE" id="PS00070">
    <property type="entry name" value="ALDEHYDE_DEHYDR_CYS"/>
    <property type="match status" value="1"/>
</dbReference>
<dbReference type="PANTHER" id="PTHR43570">
    <property type="entry name" value="ALDEHYDE DEHYDROGENASE"/>
    <property type="match status" value="1"/>
</dbReference>
<dbReference type="InterPro" id="IPR012394">
    <property type="entry name" value="Aldehyde_DH_NAD(P)"/>
</dbReference>
<dbReference type="InterPro" id="IPR015590">
    <property type="entry name" value="Aldehyde_DH_dom"/>
</dbReference>
<dbReference type="InterPro" id="IPR016160">
    <property type="entry name" value="Ald_DH_CS_CYS"/>
</dbReference>
<feature type="active site" evidence="5">
    <location>
        <position position="216"/>
    </location>
</feature>
<evidence type="ECO:0000259" key="6">
    <source>
        <dbReference type="Pfam" id="PF00171"/>
    </source>
</evidence>
<dbReference type="GO" id="GO:0016117">
    <property type="term" value="P:carotenoid biosynthetic process"/>
    <property type="evidence" value="ECO:0007669"/>
    <property type="project" value="UniProtKB-KW"/>
</dbReference>
<dbReference type="Pfam" id="PF00171">
    <property type="entry name" value="Aldedh"/>
    <property type="match status" value="1"/>
</dbReference>
<name>A0A9W9PNS2_9EURO</name>
<comment type="similarity">
    <text evidence="1 4">Belongs to the aldehyde dehydrogenase family.</text>
</comment>
<reference evidence="7" key="2">
    <citation type="journal article" date="2023" name="IMA Fungus">
        <title>Comparative genomic study of the Penicillium genus elucidates a diverse pangenome and 15 lateral gene transfer events.</title>
        <authorList>
            <person name="Petersen C."/>
            <person name="Sorensen T."/>
            <person name="Nielsen M.R."/>
            <person name="Sondergaard T.E."/>
            <person name="Sorensen J.L."/>
            <person name="Fitzpatrick D.A."/>
            <person name="Frisvad J.C."/>
            <person name="Nielsen K.L."/>
        </authorList>
    </citation>
    <scope>NUCLEOTIDE SEQUENCE</scope>
    <source>
        <strain evidence="7">IBT 19713</strain>
    </source>
</reference>
<dbReference type="OrthoDB" id="440325at2759"/>
<dbReference type="PANTHER" id="PTHR43570:SF16">
    <property type="entry name" value="ALDEHYDE DEHYDROGENASE TYPE III, ISOFORM Q"/>
    <property type="match status" value="1"/>
</dbReference>
<keyword evidence="3 4" id="KW-0560">Oxidoreductase</keyword>
<dbReference type="EMBL" id="JAPQKS010000001">
    <property type="protein sequence ID" value="KAJ5249219.1"/>
    <property type="molecule type" value="Genomic_DNA"/>
</dbReference>
<sequence length="513" mass="56852">MGFSTAAEFDQAYHTVQDTFASGATKDKGWRRQQLKRTWWMIEDNRDRLCAALYTDLHRHRQESIIADIGMLQKDILHTLQNLDKWTQDEIPTRWDPVNFLGNTRVRKEPKGVALIIGAWNYPILLTLQPMVAAIAAGCAIIVKPSDMALACQDVLVDIIPQYLDTSAVLVVTAGAQEMQHILDRPFDHIFYTGSGSVGKIIYAAAAKHLTPVTLELGGQAPAIVTPAADIDLSAKHIAATKFQNAGQICLNVNHVIVDPTVREAFVEKLGQYFDTFLGGRDNRPDYYTHIINERNFDRLDRLLRESSGQIVYGGQRDRATRFFAPTIVTGVQPSDSLFSEELFGPILPILDADLDGAFSITRKTGRPLGIYAFTHSEAEKRRVLNETQSGGVTFNDCTLHVLPSDAPFGGTGTSGFGYYHGPHGVREFSHLRTYINAMPSWVEGLLSARYPPYSLEKTNALSPKVTPPFDRDGNDVPSNLTKWAFGLGTLALSGAVYQQRQQLLSIASKFVQ</sequence>
<dbReference type="AlphaFoldDB" id="A0A9W9PNS2"/>
<evidence type="ECO:0000256" key="1">
    <source>
        <dbReference type="ARBA" id="ARBA00009986"/>
    </source>
</evidence>
<protein>
    <recommendedName>
        <fullName evidence="4">Aldehyde dehydrogenase</fullName>
    </recommendedName>
</protein>
<gene>
    <name evidence="7" type="ORF">N7468_000670</name>
</gene>
<dbReference type="GO" id="GO:0004029">
    <property type="term" value="F:aldehyde dehydrogenase (NAD+) activity"/>
    <property type="evidence" value="ECO:0007669"/>
    <property type="project" value="TreeGrafter"/>
</dbReference>
<dbReference type="Gene3D" id="3.40.309.10">
    <property type="entry name" value="Aldehyde Dehydrogenase, Chain A, domain 2"/>
    <property type="match status" value="1"/>
</dbReference>
<dbReference type="PIRSF" id="PIRSF036492">
    <property type="entry name" value="ALDH"/>
    <property type="match status" value="1"/>
</dbReference>
<dbReference type="Gene3D" id="3.40.605.10">
    <property type="entry name" value="Aldehyde Dehydrogenase, Chain A, domain 1"/>
    <property type="match status" value="1"/>
</dbReference>
<dbReference type="GeneID" id="83197270"/>
<evidence type="ECO:0000313" key="7">
    <source>
        <dbReference type="EMBL" id="KAJ5249219.1"/>
    </source>
</evidence>
<evidence type="ECO:0000256" key="4">
    <source>
        <dbReference type="PIRNR" id="PIRNR036492"/>
    </source>
</evidence>
<dbReference type="FunFam" id="3.40.605.10:FF:000004">
    <property type="entry name" value="Aldehyde dehydrogenase"/>
    <property type="match status" value="1"/>
</dbReference>
<comment type="caution">
    <text evidence="7">The sequence shown here is derived from an EMBL/GenBank/DDBJ whole genome shotgun (WGS) entry which is preliminary data.</text>
</comment>
<dbReference type="InterPro" id="IPR016163">
    <property type="entry name" value="Ald_DH_C"/>
</dbReference>
<feature type="domain" description="Aldehyde dehydrogenase" evidence="6">
    <location>
        <begin position="4"/>
        <end position="434"/>
    </location>
</feature>
<dbReference type="InterPro" id="IPR016162">
    <property type="entry name" value="Ald_DH_N"/>
</dbReference>
<evidence type="ECO:0000256" key="3">
    <source>
        <dbReference type="ARBA" id="ARBA00023002"/>
    </source>
</evidence>
<keyword evidence="2" id="KW-0125">Carotenoid biosynthesis</keyword>
<proteinExistence type="inferred from homology"/>
<dbReference type="Proteomes" id="UP001150941">
    <property type="component" value="Unassembled WGS sequence"/>
</dbReference>
<keyword evidence="8" id="KW-1185">Reference proteome</keyword>
<dbReference type="GO" id="GO:0006081">
    <property type="term" value="P:aldehyde metabolic process"/>
    <property type="evidence" value="ECO:0007669"/>
    <property type="project" value="InterPro"/>
</dbReference>
<feature type="active site" evidence="5">
    <location>
        <position position="250"/>
    </location>
</feature>